<sequence length="216" mass="24919">MKQIIACEIFRPFFDKIKQQLPYAYTVTYVTIASHNHPSLLHDKLQSLCDEAYDADEIILLYGICGNAIEGLCARTCDMYVPRVHDCFALLCDDNCAEDLQVKNACWRCLSNMDGNDQNKEYASYIESYGKEMADYVMHMLYHEQTLLYVTFHTQKDNENIANLKETHKVEVIEGTLDKLKNILLPKDGQGLLHVRKGNKICCLYDMVEVMKEENI</sequence>
<comment type="caution">
    <text evidence="2">The sequence shown here is derived from an EMBL/GenBank/DDBJ whole genome shotgun (WGS) entry which is preliminary data.</text>
</comment>
<evidence type="ECO:0000313" key="2">
    <source>
        <dbReference type="EMBL" id="TCU60522.1"/>
    </source>
</evidence>
<protein>
    <submittedName>
        <fullName evidence="2">Uncharacterized protein DUF1638</fullName>
    </submittedName>
</protein>
<keyword evidence="3" id="KW-1185">Reference proteome</keyword>
<feature type="domain" description="DUF1638" evidence="1">
    <location>
        <begin position="32"/>
        <end position="183"/>
    </location>
</feature>
<dbReference type="EMBL" id="SMBP01000006">
    <property type="protein sequence ID" value="TCU60522.1"/>
    <property type="molecule type" value="Genomic_DNA"/>
</dbReference>
<proteinExistence type="predicted"/>
<dbReference type="Proteomes" id="UP000295773">
    <property type="component" value="Unassembled WGS sequence"/>
</dbReference>
<organism evidence="2 3">
    <name type="scientific">Longicatena caecimuris</name>
    <dbReference type="NCBI Taxonomy" id="1796635"/>
    <lineage>
        <taxon>Bacteria</taxon>
        <taxon>Bacillati</taxon>
        <taxon>Bacillota</taxon>
        <taxon>Erysipelotrichia</taxon>
        <taxon>Erysipelotrichales</taxon>
        <taxon>Erysipelotrichaceae</taxon>
        <taxon>Longicatena</taxon>
    </lineage>
</organism>
<gene>
    <name evidence="2" type="ORF">EDD61_10630</name>
</gene>
<dbReference type="InterPro" id="IPR012437">
    <property type="entry name" value="DUF1638"/>
</dbReference>
<evidence type="ECO:0000313" key="3">
    <source>
        <dbReference type="Proteomes" id="UP000295773"/>
    </source>
</evidence>
<dbReference type="AlphaFoldDB" id="A0A4R3TF14"/>
<dbReference type="Pfam" id="PF07796">
    <property type="entry name" value="DUF1638"/>
    <property type="match status" value="1"/>
</dbReference>
<evidence type="ECO:0000259" key="1">
    <source>
        <dbReference type="Pfam" id="PF07796"/>
    </source>
</evidence>
<reference evidence="2 3" key="1">
    <citation type="submission" date="2019-03" db="EMBL/GenBank/DDBJ databases">
        <title>Genomic Encyclopedia of Type Strains, Phase IV (KMG-IV): sequencing the most valuable type-strain genomes for metagenomic binning, comparative biology and taxonomic classification.</title>
        <authorList>
            <person name="Goeker M."/>
        </authorList>
    </citation>
    <scope>NUCLEOTIDE SEQUENCE [LARGE SCALE GENOMIC DNA]</scope>
    <source>
        <strain evidence="2 3">DSM 29481</strain>
    </source>
</reference>
<name>A0A4R3TF14_9FIRM</name>
<dbReference type="RefSeq" id="WP_132224316.1">
    <property type="nucleotide sequence ID" value="NZ_JANKBG010000005.1"/>
</dbReference>
<accession>A0A4R3TF14</accession>